<dbReference type="FunFam" id="1.10.1520.10:FF:000001">
    <property type="entry name" value="Ribonuclease 3"/>
    <property type="match status" value="1"/>
</dbReference>
<dbReference type="PROSITE" id="PS50137">
    <property type="entry name" value="DS_RBD"/>
    <property type="match status" value="1"/>
</dbReference>
<feature type="domain" description="RNase III" evidence="18">
    <location>
        <begin position="14"/>
        <end position="141"/>
    </location>
</feature>
<dbReference type="PANTHER" id="PTHR11207">
    <property type="entry name" value="RIBONUCLEASE III"/>
    <property type="match status" value="1"/>
</dbReference>
<dbReference type="GO" id="GO:0010468">
    <property type="term" value="P:regulation of gene expression"/>
    <property type="evidence" value="ECO:0007669"/>
    <property type="project" value="TreeGrafter"/>
</dbReference>
<dbReference type="EMBL" id="CAEZYU010000014">
    <property type="protein sequence ID" value="CAB4733591.1"/>
    <property type="molecule type" value="Genomic_DNA"/>
</dbReference>
<dbReference type="GO" id="GO:0003725">
    <property type="term" value="F:double-stranded RNA binding"/>
    <property type="evidence" value="ECO:0007669"/>
    <property type="project" value="TreeGrafter"/>
</dbReference>
<evidence type="ECO:0000256" key="13">
    <source>
        <dbReference type="ARBA" id="ARBA00022801"/>
    </source>
</evidence>
<organism evidence="19">
    <name type="scientific">freshwater metagenome</name>
    <dbReference type="NCBI Taxonomy" id="449393"/>
    <lineage>
        <taxon>unclassified sequences</taxon>
        <taxon>metagenomes</taxon>
        <taxon>ecological metagenomes</taxon>
    </lineage>
</organism>
<dbReference type="GO" id="GO:0046872">
    <property type="term" value="F:metal ion binding"/>
    <property type="evidence" value="ECO:0007669"/>
    <property type="project" value="UniProtKB-KW"/>
</dbReference>
<dbReference type="GO" id="GO:0004525">
    <property type="term" value="F:ribonuclease III activity"/>
    <property type="evidence" value="ECO:0007669"/>
    <property type="project" value="UniProtKB-EC"/>
</dbReference>
<dbReference type="InterPro" id="IPR011907">
    <property type="entry name" value="RNase_III"/>
</dbReference>
<evidence type="ECO:0000313" key="19">
    <source>
        <dbReference type="EMBL" id="CAB4733591.1"/>
    </source>
</evidence>
<dbReference type="GO" id="GO:0042802">
    <property type="term" value="F:identical protein binding"/>
    <property type="evidence" value="ECO:0007669"/>
    <property type="project" value="UniProtKB-ARBA"/>
</dbReference>
<comment type="subunit">
    <text evidence="4">Homodimer.</text>
</comment>
<evidence type="ECO:0000259" key="17">
    <source>
        <dbReference type="PROSITE" id="PS50137"/>
    </source>
</evidence>
<dbReference type="PROSITE" id="PS50142">
    <property type="entry name" value="RNASE_3_2"/>
    <property type="match status" value="1"/>
</dbReference>
<evidence type="ECO:0000256" key="1">
    <source>
        <dbReference type="ARBA" id="ARBA00000109"/>
    </source>
</evidence>
<keyword evidence="10" id="KW-0540">Nuclease</keyword>
<gene>
    <name evidence="19" type="ORF">UFOPK2766_00488</name>
</gene>
<keyword evidence="12" id="KW-0255">Endonuclease</keyword>
<evidence type="ECO:0000256" key="2">
    <source>
        <dbReference type="ARBA" id="ARBA00004496"/>
    </source>
</evidence>
<feature type="region of interest" description="Disordered" evidence="16">
    <location>
        <begin position="200"/>
        <end position="287"/>
    </location>
</feature>
<dbReference type="SUPFAM" id="SSF54768">
    <property type="entry name" value="dsRNA-binding domain-like"/>
    <property type="match status" value="1"/>
</dbReference>
<dbReference type="CDD" id="cd00593">
    <property type="entry name" value="RIBOc"/>
    <property type="match status" value="1"/>
</dbReference>
<accession>A0A6J6SFB5</accession>
<dbReference type="CDD" id="cd10845">
    <property type="entry name" value="DSRM_RNAse_III_family"/>
    <property type="match status" value="1"/>
</dbReference>
<evidence type="ECO:0000256" key="16">
    <source>
        <dbReference type="SAM" id="MobiDB-lite"/>
    </source>
</evidence>
<evidence type="ECO:0000256" key="6">
    <source>
        <dbReference type="ARBA" id="ARBA00022490"/>
    </source>
</evidence>
<dbReference type="EC" id="3.1.26.3" evidence="5"/>
<evidence type="ECO:0000256" key="5">
    <source>
        <dbReference type="ARBA" id="ARBA00012177"/>
    </source>
</evidence>
<keyword evidence="11" id="KW-0479">Metal-binding</keyword>
<dbReference type="InterPro" id="IPR036389">
    <property type="entry name" value="RNase_III_sf"/>
</dbReference>
<feature type="compositionally biased region" description="Low complexity" evidence="16">
    <location>
        <begin position="274"/>
        <end position="287"/>
    </location>
</feature>
<dbReference type="Gene3D" id="3.30.160.20">
    <property type="match status" value="1"/>
</dbReference>
<keyword evidence="9" id="KW-0819">tRNA processing</keyword>
<dbReference type="GO" id="GO:0005737">
    <property type="term" value="C:cytoplasm"/>
    <property type="evidence" value="ECO:0007669"/>
    <property type="project" value="UniProtKB-SubCell"/>
</dbReference>
<dbReference type="HAMAP" id="MF_00104">
    <property type="entry name" value="RNase_III"/>
    <property type="match status" value="1"/>
</dbReference>
<keyword evidence="8" id="KW-0507">mRNA processing</keyword>
<dbReference type="GO" id="GO:0006397">
    <property type="term" value="P:mRNA processing"/>
    <property type="evidence" value="ECO:0007669"/>
    <property type="project" value="UniProtKB-KW"/>
</dbReference>
<dbReference type="SMART" id="SM00358">
    <property type="entry name" value="DSRM"/>
    <property type="match status" value="1"/>
</dbReference>
<dbReference type="SUPFAM" id="SSF69065">
    <property type="entry name" value="RNase III domain-like"/>
    <property type="match status" value="1"/>
</dbReference>
<protein>
    <recommendedName>
        <fullName evidence="5">ribonuclease III</fullName>
        <ecNumber evidence="5">3.1.26.3</ecNumber>
    </recommendedName>
</protein>
<evidence type="ECO:0000256" key="7">
    <source>
        <dbReference type="ARBA" id="ARBA00022552"/>
    </source>
</evidence>
<comment type="subcellular location">
    <subcellularLocation>
        <location evidence="2">Cytoplasm</location>
    </subcellularLocation>
</comment>
<keyword evidence="6" id="KW-0963">Cytoplasm</keyword>
<keyword evidence="13" id="KW-0378">Hydrolase</keyword>
<evidence type="ECO:0000256" key="14">
    <source>
        <dbReference type="ARBA" id="ARBA00022842"/>
    </source>
</evidence>
<evidence type="ECO:0000256" key="11">
    <source>
        <dbReference type="ARBA" id="ARBA00022723"/>
    </source>
</evidence>
<dbReference type="PROSITE" id="PS00517">
    <property type="entry name" value="RNASE_3_1"/>
    <property type="match status" value="1"/>
</dbReference>
<reference evidence="19" key="1">
    <citation type="submission" date="2020-05" db="EMBL/GenBank/DDBJ databases">
        <authorList>
            <person name="Chiriac C."/>
            <person name="Salcher M."/>
            <person name="Ghai R."/>
            <person name="Kavagutti S V."/>
        </authorList>
    </citation>
    <scope>NUCLEOTIDE SEQUENCE</scope>
</reference>
<keyword evidence="7" id="KW-0698">rRNA processing</keyword>
<evidence type="ECO:0000256" key="15">
    <source>
        <dbReference type="ARBA" id="ARBA00022884"/>
    </source>
</evidence>
<feature type="domain" description="DRBM" evidence="17">
    <location>
        <begin position="168"/>
        <end position="236"/>
    </location>
</feature>
<dbReference type="Pfam" id="PF00035">
    <property type="entry name" value="dsrm"/>
    <property type="match status" value="1"/>
</dbReference>
<dbReference type="NCBIfam" id="TIGR02191">
    <property type="entry name" value="RNaseIII"/>
    <property type="match status" value="1"/>
</dbReference>
<dbReference type="AlphaFoldDB" id="A0A6J6SFB5"/>
<dbReference type="InterPro" id="IPR000999">
    <property type="entry name" value="RNase_III_dom"/>
</dbReference>
<name>A0A6J6SFB5_9ZZZZ</name>
<evidence type="ECO:0000256" key="8">
    <source>
        <dbReference type="ARBA" id="ARBA00022664"/>
    </source>
</evidence>
<dbReference type="PANTHER" id="PTHR11207:SF0">
    <property type="entry name" value="RIBONUCLEASE 3"/>
    <property type="match status" value="1"/>
</dbReference>
<dbReference type="GO" id="GO:0008033">
    <property type="term" value="P:tRNA processing"/>
    <property type="evidence" value="ECO:0007669"/>
    <property type="project" value="UniProtKB-KW"/>
</dbReference>
<evidence type="ECO:0000256" key="9">
    <source>
        <dbReference type="ARBA" id="ARBA00022694"/>
    </source>
</evidence>
<evidence type="ECO:0000259" key="18">
    <source>
        <dbReference type="PROSITE" id="PS50142"/>
    </source>
</evidence>
<comment type="similarity">
    <text evidence="3">Belongs to the ribonuclease III family.</text>
</comment>
<sequence>MYSHESEVRILSPREQLCSLLGYQFTDPGLLELSLRHRSWCAENGGLASNERLEFLGDSVLGLVITDHLYRSDAETPEGVLARNRSELVSAVALAGVARTMQLGAAMSLGKGEESTGGRDKTSILADGIEAVIGAVYLDGGIGACTAVVLDLLHDRIQDVLYGGLASDHKSQLQELSARRFGQLPRYVLTEEGPEHEKHFSAQVVLDGEPWGTGEGRTKKEAEQAAAEQAFDRLQNTDALPSGKPTSDQPTSDQPTSDKPDLGSLAVSDRKETSPTPTETTPGGTHA</sequence>
<evidence type="ECO:0000256" key="3">
    <source>
        <dbReference type="ARBA" id="ARBA00010183"/>
    </source>
</evidence>
<evidence type="ECO:0000256" key="4">
    <source>
        <dbReference type="ARBA" id="ARBA00011738"/>
    </source>
</evidence>
<comment type="catalytic activity">
    <reaction evidence="1">
        <text>Endonucleolytic cleavage to 5'-phosphomonoester.</text>
        <dbReference type="EC" id="3.1.26.3"/>
    </reaction>
</comment>
<dbReference type="SMART" id="SM00535">
    <property type="entry name" value="RIBOc"/>
    <property type="match status" value="1"/>
</dbReference>
<keyword evidence="14" id="KW-0460">Magnesium</keyword>
<dbReference type="GO" id="GO:0006364">
    <property type="term" value="P:rRNA processing"/>
    <property type="evidence" value="ECO:0007669"/>
    <property type="project" value="UniProtKB-KW"/>
</dbReference>
<evidence type="ECO:0000256" key="12">
    <source>
        <dbReference type="ARBA" id="ARBA00022759"/>
    </source>
</evidence>
<dbReference type="FunFam" id="3.30.160.20:FF:000003">
    <property type="entry name" value="Ribonuclease 3"/>
    <property type="match status" value="1"/>
</dbReference>
<dbReference type="Gene3D" id="1.10.1520.10">
    <property type="entry name" value="Ribonuclease III domain"/>
    <property type="match status" value="1"/>
</dbReference>
<dbReference type="InterPro" id="IPR014720">
    <property type="entry name" value="dsRBD_dom"/>
</dbReference>
<feature type="compositionally biased region" description="Polar residues" evidence="16">
    <location>
        <begin position="234"/>
        <end position="255"/>
    </location>
</feature>
<dbReference type="Pfam" id="PF14622">
    <property type="entry name" value="Ribonucleas_3_3"/>
    <property type="match status" value="1"/>
</dbReference>
<proteinExistence type="inferred from homology"/>
<evidence type="ECO:0000256" key="10">
    <source>
        <dbReference type="ARBA" id="ARBA00022722"/>
    </source>
</evidence>
<keyword evidence="15" id="KW-0694">RNA-binding</keyword>